<comment type="caution">
    <text evidence="17">The sequence shown here is derived from an EMBL/GenBank/DDBJ whole genome shotgun (WGS) entry which is preliminary data.</text>
</comment>
<gene>
    <name evidence="17" type="ORF">HUJ06_030091</name>
</gene>
<keyword evidence="6 15" id="KW-0812">Transmembrane</keyword>
<dbReference type="GO" id="GO:0061630">
    <property type="term" value="F:ubiquitin protein ligase activity"/>
    <property type="evidence" value="ECO:0007669"/>
    <property type="project" value="UniProtKB-EC"/>
</dbReference>
<sequence length="265" mass="29403">MKPHIRKLLNNDAPPGTSHSPSLPRDGYSSVPTLTPANNSSTTTRRPLQPISTFDSSMALTVVVLLTALFFMGFFSIYIRRFAEENTLDLSRRRRQQRRAGSASSASCPRGLDPNTVKSLPVFAYDGSAKEPVDCVVCLSEFDEGEAVKVIPYCGHVFHPQCIDIWLSAHGSCPLCRSTQLFPKNSDVSVDIAEEEEQAANDRSDNQCTCCDRQQEERSSTAESRGASVEIEREEVVPVRSGMRRTSSYCWSSGERTSLPRRLSF</sequence>
<evidence type="ECO:0000256" key="7">
    <source>
        <dbReference type="ARBA" id="ARBA00022723"/>
    </source>
</evidence>
<feature type="region of interest" description="Disordered" evidence="14">
    <location>
        <begin position="93"/>
        <end position="112"/>
    </location>
</feature>
<name>A0A822Y973_NELNU</name>
<evidence type="ECO:0000256" key="3">
    <source>
        <dbReference type="ARBA" id="ARBA00004906"/>
    </source>
</evidence>
<dbReference type="PANTHER" id="PTHR46913">
    <property type="entry name" value="RING-H2 FINGER PROTEIN ATL16"/>
    <property type="match status" value="1"/>
</dbReference>
<evidence type="ECO:0000256" key="2">
    <source>
        <dbReference type="ARBA" id="ARBA00004167"/>
    </source>
</evidence>
<feature type="domain" description="RING-type" evidence="16">
    <location>
        <begin position="135"/>
        <end position="177"/>
    </location>
</feature>
<evidence type="ECO:0000256" key="5">
    <source>
        <dbReference type="ARBA" id="ARBA00022679"/>
    </source>
</evidence>
<evidence type="ECO:0000256" key="10">
    <source>
        <dbReference type="ARBA" id="ARBA00022833"/>
    </source>
</evidence>
<evidence type="ECO:0000256" key="8">
    <source>
        <dbReference type="ARBA" id="ARBA00022771"/>
    </source>
</evidence>
<dbReference type="InterPro" id="IPR044600">
    <property type="entry name" value="ATL1/ATL16-like"/>
</dbReference>
<dbReference type="SUPFAM" id="SSF57850">
    <property type="entry name" value="RING/U-box"/>
    <property type="match status" value="1"/>
</dbReference>
<keyword evidence="5" id="KW-0808">Transferase</keyword>
<evidence type="ECO:0000259" key="16">
    <source>
        <dbReference type="PROSITE" id="PS50089"/>
    </source>
</evidence>
<feature type="region of interest" description="Disordered" evidence="14">
    <location>
        <begin position="9"/>
        <end position="49"/>
    </location>
</feature>
<keyword evidence="12 15" id="KW-0472">Membrane</keyword>
<dbReference type="PROSITE" id="PS50089">
    <property type="entry name" value="ZF_RING_2"/>
    <property type="match status" value="1"/>
</dbReference>
<feature type="compositionally biased region" description="Polar residues" evidence="14">
    <location>
        <begin position="30"/>
        <end position="49"/>
    </location>
</feature>
<dbReference type="EMBL" id="DUZY01000002">
    <property type="protein sequence ID" value="DAD28623.1"/>
    <property type="molecule type" value="Genomic_DNA"/>
</dbReference>
<dbReference type="GO" id="GO:0016567">
    <property type="term" value="P:protein ubiquitination"/>
    <property type="evidence" value="ECO:0007669"/>
    <property type="project" value="InterPro"/>
</dbReference>
<dbReference type="InterPro" id="IPR001841">
    <property type="entry name" value="Znf_RING"/>
</dbReference>
<feature type="region of interest" description="Disordered" evidence="14">
    <location>
        <begin position="212"/>
        <end position="237"/>
    </location>
</feature>
<protein>
    <recommendedName>
        <fullName evidence="4">RING-type E3 ubiquitin transferase</fullName>
        <ecNumber evidence="4">2.3.2.27</ecNumber>
    </recommendedName>
</protein>
<reference evidence="17 18" key="1">
    <citation type="journal article" date="2020" name="Mol. Biol. Evol.">
        <title>Distinct Expression and Methylation Patterns for Genes with Different Fates following a Single Whole-Genome Duplication in Flowering Plants.</title>
        <authorList>
            <person name="Shi T."/>
            <person name="Rahmani R.S."/>
            <person name="Gugger P.F."/>
            <person name="Wang M."/>
            <person name="Li H."/>
            <person name="Zhang Y."/>
            <person name="Li Z."/>
            <person name="Wang Q."/>
            <person name="Van de Peer Y."/>
            <person name="Marchal K."/>
            <person name="Chen J."/>
        </authorList>
    </citation>
    <scope>NUCLEOTIDE SEQUENCE [LARGE SCALE GENOMIC DNA]</scope>
    <source>
        <tissue evidence="17">Leaf</tissue>
    </source>
</reference>
<comment type="subcellular location">
    <subcellularLocation>
        <location evidence="2">Membrane</location>
        <topology evidence="2">Single-pass membrane protein</topology>
    </subcellularLocation>
</comment>
<accession>A0A822Y973</accession>
<keyword evidence="9" id="KW-0833">Ubl conjugation pathway</keyword>
<evidence type="ECO:0000313" key="17">
    <source>
        <dbReference type="EMBL" id="DAD28623.1"/>
    </source>
</evidence>
<dbReference type="GO" id="GO:0008270">
    <property type="term" value="F:zinc ion binding"/>
    <property type="evidence" value="ECO:0007669"/>
    <property type="project" value="UniProtKB-KW"/>
</dbReference>
<dbReference type="SMART" id="SM00184">
    <property type="entry name" value="RING"/>
    <property type="match status" value="1"/>
</dbReference>
<keyword evidence="18" id="KW-1185">Reference proteome</keyword>
<dbReference type="InterPro" id="IPR013083">
    <property type="entry name" value="Znf_RING/FYVE/PHD"/>
</dbReference>
<evidence type="ECO:0000313" key="18">
    <source>
        <dbReference type="Proteomes" id="UP000607653"/>
    </source>
</evidence>
<dbReference type="GO" id="GO:0016020">
    <property type="term" value="C:membrane"/>
    <property type="evidence" value="ECO:0007669"/>
    <property type="project" value="UniProtKB-SubCell"/>
</dbReference>
<dbReference type="Proteomes" id="UP000607653">
    <property type="component" value="Unassembled WGS sequence"/>
</dbReference>
<dbReference type="EC" id="2.3.2.27" evidence="4"/>
<evidence type="ECO:0000256" key="4">
    <source>
        <dbReference type="ARBA" id="ARBA00012483"/>
    </source>
</evidence>
<dbReference type="PANTHER" id="PTHR46913:SF1">
    <property type="entry name" value="RING-H2 FINGER PROTEIN ATL16"/>
    <property type="match status" value="1"/>
</dbReference>
<evidence type="ECO:0000256" key="6">
    <source>
        <dbReference type="ARBA" id="ARBA00022692"/>
    </source>
</evidence>
<comment type="catalytic activity">
    <reaction evidence="1">
        <text>S-ubiquitinyl-[E2 ubiquitin-conjugating enzyme]-L-cysteine + [acceptor protein]-L-lysine = [E2 ubiquitin-conjugating enzyme]-L-cysteine + N(6)-ubiquitinyl-[acceptor protein]-L-lysine.</text>
        <dbReference type="EC" id="2.3.2.27"/>
    </reaction>
</comment>
<evidence type="ECO:0000256" key="14">
    <source>
        <dbReference type="SAM" id="MobiDB-lite"/>
    </source>
</evidence>
<keyword evidence="11 15" id="KW-1133">Transmembrane helix</keyword>
<evidence type="ECO:0000256" key="13">
    <source>
        <dbReference type="PROSITE-ProRule" id="PRU00175"/>
    </source>
</evidence>
<feature type="transmembrane region" description="Helical" evidence="15">
    <location>
        <begin position="58"/>
        <end position="79"/>
    </location>
</feature>
<evidence type="ECO:0000256" key="9">
    <source>
        <dbReference type="ARBA" id="ARBA00022786"/>
    </source>
</evidence>
<comment type="pathway">
    <text evidence="3">Protein modification; protein ubiquitination.</text>
</comment>
<evidence type="ECO:0000256" key="12">
    <source>
        <dbReference type="ARBA" id="ARBA00023136"/>
    </source>
</evidence>
<keyword evidence="7" id="KW-0479">Metal-binding</keyword>
<dbReference type="CDD" id="cd16461">
    <property type="entry name" value="RING-H2_EL5-like"/>
    <property type="match status" value="1"/>
</dbReference>
<keyword evidence="8 13" id="KW-0863">Zinc-finger</keyword>
<evidence type="ECO:0000256" key="1">
    <source>
        <dbReference type="ARBA" id="ARBA00000900"/>
    </source>
</evidence>
<evidence type="ECO:0000256" key="11">
    <source>
        <dbReference type="ARBA" id="ARBA00022989"/>
    </source>
</evidence>
<organism evidence="17 18">
    <name type="scientific">Nelumbo nucifera</name>
    <name type="common">Sacred lotus</name>
    <dbReference type="NCBI Taxonomy" id="4432"/>
    <lineage>
        <taxon>Eukaryota</taxon>
        <taxon>Viridiplantae</taxon>
        <taxon>Streptophyta</taxon>
        <taxon>Embryophyta</taxon>
        <taxon>Tracheophyta</taxon>
        <taxon>Spermatophyta</taxon>
        <taxon>Magnoliopsida</taxon>
        <taxon>Proteales</taxon>
        <taxon>Nelumbonaceae</taxon>
        <taxon>Nelumbo</taxon>
    </lineage>
</organism>
<dbReference type="Gene3D" id="3.30.40.10">
    <property type="entry name" value="Zinc/RING finger domain, C3HC4 (zinc finger)"/>
    <property type="match status" value="1"/>
</dbReference>
<dbReference type="FunFam" id="3.30.40.10:FF:000187">
    <property type="entry name" value="E3 ubiquitin-protein ligase ATL6"/>
    <property type="match status" value="1"/>
</dbReference>
<keyword evidence="10" id="KW-0862">Zinc</keyword>
<dbReference type="Pfam" id="PF13639">
    <property type="entry name" value="zf-RING_2"/>
    <property type="match status" value="1"/>
</dbReference>
<dbReference type="AlphaFoldDB" id="A0A822Y973"/>
<proteinExistence type="predicted"/>
<evidence type="ECO:0000256" key="15">
    <source>
        <dbReference type="SAM" id="Phobius"/>
    </source>
</evidence>